<feature type="signal peptide" evidence="1">
    <location>
        <begin position="1"/>
        <end position="19"/>
    </location>
</feature>
<keyword evidence="3" id="KW-1185">Reference proteome</keyword>
<proteinExistence type="predicted"/>
<gene>
    <name evidence="2" type="ORF">O9Z63_18695</name>
</gene>
<accession>A0ABY7PQ87</accession>
<evidence type="ECO:0000256" key="1">
    <source>
        <dbReference type="SAM" id="SignalP"/>
    </source>
</evidence>
<dbReference type="RefSeq" id="WP_270126906.1">
    <property type="nucleotide sequence ID" value="NZ_CP115396.1"/>
</dbReference>
<dbReference type="Proteomes" id="UP001211872">
    <property type="component" value="Chromosome"/>
</dbReference>
<dbReference type="EMBL" id="CP115396">
    <property type="protein sequence ID" value="WBO84383.1"/>
    <property type="molecule type" value="Genomic_DNA"/>
</dbReference>
<protein>
    <submittedName>
        <fullName evidence="2">Uncharacterized protein</fullName>
    </submittedName>
</protein>
<organism evidence="2 3">
    <name type="scientific">Hymenobacter yonginensis</name>
    <dbReference type="NCBI Taxonomy" id="748197"/>
    <lineage>
        <taxon>Bacteria</taxon>
        <taxon>Pseudomonadati</taxon>
        <taxon>Bacteroidota</taxon>
        <taxon>Cytophagia</taxon>
        <taxon>Cytophagales</taxon>
        <taxon>Hymenobacteraceae</taxon>
        <taxon>Hymenobacter</taxon>
    </lineage>
</organism>
<sequence>MLRTILLIALLAAACPSFCQQRPDSTALTYSPAASIKQDYYKDEIGLTKLYNGSEYIDYTKLYAAIKGHQFFLSDQKLNGSVTYDNHLFENIKIAYDIARNQVVVQHANNPFTLKLINRNIQNFTIDGHYFQRIVADSSKQTVVRTGFYELLSDKSFRIFAQRKKGTLERIDQQKITLEFTPETRLYLEKSGVFYDINSKKNLILAIGSKEDNLKKYVKSNKLKFDIKRRESSVISTVNYFEQLSQ</sequence>
<keyword evidence="1" id="KW-0732">Signal</keyword>
<evidence type="ECO:0000313" key="2">
    <source>
        <dbReference type="EMBL" id="WBO84383.1"/>
    </source>
</evidence>
<feature type="chain" id="PRO_5046330081" evidence="1">
    <location>
        <begin position="20"/>
        <end position="246"/>
    </location>
</feature>
<reference evidence="2 3" key="1">
    <citation type="journal article" date="2011" name="Int. J. Syst. Evol. Microbiol.">
        <title>Hymenobacter yonginensis sp. nov., isolated from a mesotrophic artificial lake.</title>
        <authorList>
            <person name="Joung Y."/>
            <person name="Cho S.H."/>
            <person name="Kim H."/>
            <person name="Kim S.B."/>
            <person name="Joh K."/>
        </authorList>
    </citation>
    <scope>NUCLEOTIDE SEQUENCE [LARGE SCALE GENOMIC DNA]</scope>
    <source>
        <strain evidence="2 3">KCTC 22745</strain>
    </source>
</reference>
<dbReference type="PROSITE" id="PS51257">
    <property type="entry name" value="PROKAR_LIPOPROTEIN"/>
    <property type="match status" value="1"/>
</dbReference>
<name>A0ABY7PQ87_9BACT</name>
<evidence type="ECO:0000313" key="3">
    <source>
        <dbReference type="Proteomes" id="UP001211872"/>
    </source>
</evidence>